<sequence length="178" mass="20333">MEFLHANAATLERLEIAVTDATKLYRLLANAVDEPVLYPELRTLILSPRGDPLEYAMIKRSSADYCPKLRYLDVGVLCPFDISLLLQSGYESLEFVRREYFPHVGSLVKLEMARRSLEATKIAPLVLMVRLMCPGLSHVGVPENLVTGCRERLKEEREAVQYRVYHRELANIHFVATK</sequence>
<dbReference type="EMBL" id="JANBUJ010000137">
    <property type="protein sequence ID" value="KAJ2774090.1"/>
    <property type="molecule type" value="Genomic_DNA"/>
</dbReference>
<evidence type="ECO:0000313" key="1">
    <source>
        <dbReference type="EMBL" id="KAJ2774090.1"/>
    </source>
</evidence>
<accession>A0ACC1K698</accession>
<proteinExistence type="predicted"/>
<evidence type="ECO:0000313" key="2">
    <source>
        <dbReference type="Proteomes" id="UP001140234"/>
    </source>
</evidence>
<dbReference type="Proteomes" id="UP001140234">
    <property type="component" value="Unassembled WGS sequence"/>
</dbReference>
<protein>
    <submittedName>
        <fullName evidence="1">Uncharacterized protein</fullName>
    </submittedName>
</protein>
<name>A0ACC1K698_9FUNG</name>
<reference evidence="1" key="1">
    <citation type="submission" date="2022-07" db="EMBL/GenBank/DDBJ databases">
        <title>Phylogenomic reconstructions and comparative analyses of Kickxellomycotina fungi.</title>
        <authorList>
            <person name="Reynolds N.K."/>
            <person name="Stajich J.E."/>
            <person name="Barry K."/>
            <person name="Grigoriev I.V."/>
            <person name="Crous P."/>
            <person name="Smith M.E."/>
        </authorList>
    </citation>
    <scope>NUCLEOTIDE SEQUENCE</scope>
    <source>
        <strain evidence="1">CBS 109366</strain>
    </source>
</reference>
<keyword evidence="2" id="KW-1185">Reference proteome</keyword>
<organism evidence="1 2">
    <name type="scientific">Coemansia nantahalensis</name>
    <dbReference type="NCBI Taxonomy" id="2789366"/>
    <lineage>
        <taxon>Eukaryota</taxon>
        <taxon>Fungi</taxon>
        <taxon>Fungi incertae sedis</taxon>
        <taxon>Zoopagomycota</taxon>
        <taxon>Kickxellomycotina</taxon>
        <taxon>Kickxellomycetes</taxon>
        <taxon>Kickxellales</taxon>
        <taxon>Kickxellaceae</taxon>
        <taxon>Coemansia</taxon>
    </lineage>
</organism>
<gene>
    <name evidence="1" type="ORF">IWQ57_000988</name>
</gene>
<comment type="caution">
    <text evidence="1">The sequence shown here is derived from an EMBL/GenBank/DDBJ whole genome shotgun (WGS) entry which is preliminary data.</text>
</comment>